<evidence type="ECO:0000313" key="2">
    <source>
        <dbReference type="EMBL" id="KAG6762903.1"/>
    </source>
</evidence>
<sequence>MESPPRCGCSRTSGASCWMLQYLLSSWLSSPWHLFTLREYLERLQLLKTPEERQRILEGVPEIHADPNINPSHGSDEDEGETEDKRQENSLRPRGFSNKEDDFGAGEACWEMPKTASNASQTMNSTSDPPAVDSSFPKTQLVQSPHLPSSYTGNIAQAAPAPVEVPKYPTDRWGSGTNLPSSSRTNCHKFDKGASVWKSSDSNSISTFGFCLGSQPIRLQKPICEAYQGYR</sequence>
<dbReference type="AlphaFoldDB" id="A0A8X7ZAI0"/>
<gene>
    <name evidence="2" type="ORF">POTOM_033430</name>
</gene>
<reference evidence="2" key="1">
    <citation type="journal article" date="2020" name="bioRxiv">
        <title>Hybrid origin of Populus tomentosa Carr. identified through genome sequencing and phylogenomic analysis.</title>
        <authorList>
            <person name="An X."/>
            <person name="Gao K."/>
            <person name="Chen Z."/>
            <person name="Li J."/>
            <person name="Yang X."/>
            <person name="Yang X."/>
            <person name="Zhou J."/>
            <person name="Guo T."/>
            <person name="Zhao T."/>
            <person name="Huang S."/>
            <person name="Miao D."/>
            <person name="Khan W.U."/>
            <person name="Rao P."/>
            <person name="Ye M."/>
            <person name="Lei B."/>
            <person name="Liao W."/>
            <person name="Wang J."/>
            <person name="Ji L."/>
            <person name="Li Y."/>
            <person name="Guo B."/>
            <person name="Mustafa N.S."/>
            <person name="Li S."/>
            <person name="Yun Q."/>
            <person name="Keller S.R."/>
            <person name="Mao J."/>
            <person name="Zhang R."/>
            <person name="Strauss S.H."/>
        </authorList>
    </citation>
    <scope>NUCLEOTIDE SEQUENCE</scope>
    <source>
        <strain evidence="2">GM15</strain>
        <tissue evidence="2">Leaf</tissue>
    </source>
</reference>
<feature type="region of interest" description="Disordered" evidence="1">
    <location>
        <begin position="59"/>
        <end position="104"/>
    </location>
</feature>
<proteinExistence type="predicted"/>
<name>A0A8X7ZAI0_POPTO</name>
<dbReference type="Proteomes" id="UP000886885">
    <property type="component" value="Chromosome 9A"/>
</dbReference>
<dbReference type="OrthoDB" id="6415790at2759"/>
<evidence type="ECO:0000256" key="1">
    <source>
        <dbReference type="SAM" id="MobiDB-lite"/>
    </source>
</evidence>
<accession>A0A8X7ZAI0</accession>
<dbReference type="EMBL" id="JAAWWB010000017">
    <property type="protein sequence ID" value="KAG6762903.1"/>
    <property type="molecule type" value="Genomic_DNA"/>
</dbReference>
<feature type="region of interest" description="Disordered" evidence="1">
    <location>
        <begin position="116"/>
        <end position="145"/>
    </location>
</feature>
<keyword evidence="3" id="KW-1185">Reference proteome</keyword>
<evidence type="ECO:0000313" key="3">
    <source>
        <dbReference type="Proteomes" id="UP000886885"/>
    </source>
</evidence>
<feature type="compositionally biased region" description="Polar residues" evidence="1">
    <location>
        <begin position="116"/>
        <end position="128"/>
    </location>
</feature>
<protein>
    <submittedName>
        <fullName evidence="2">Uncharacterized protein</fullName>
    </submittedName>
</protein>
<dbReference type="PANTHER" id="PTHR46695">
    <property type="entry name" value="ZINC FINGER CCCH DOMAIN-CONTAINING PROTEIN 44-RELATED"/>
    <property type="match status" value="1"/>
</dbReference>
<organism evidence="2 3">
    <name type="scientific">Populus tomentosa</name>
    <name type="common">Chinese white poplar</name>
    <dbReference type="NCBI Taxonomy" id="118781"/>
    <lineage>
        <taxon>Eukaryota</taxon>
        <taxon>Viridiplantae</taxon>
        <taxon>Streptophyta</taxon>
        <taxon>Embryophyta</taxon>
        <taxon>Tracheophyta</taxon>
        <taxon>Spermatophyta</taxon>
        <taxon>Magnoliopsida</taxon>
        <taxon>eudicotyledons</taxon>
        <taxon>Gunneridae</taxon>
        <taxon>Pentapetalae</taxon>
        <taxon>rosids</taxon>
        <taxon>fabids</taxon>
        <taxon>Malpighiales</taxon>
        <taxon>Salicaceae</taxon>
        <taxon>Saliceae</taxon>
        <taxon>Populus</taxon>
    </lineage>
</organism>
<dbReference type="PANTHER" id="PTHR46695:SF17">
    <property type="entry name" value="PHD FINGER FAMILY PROTEIN _ SWIB COMPLEX BAF60B DOMAIN-CONTAINING PROTEIN _ GYF DOMAIN-CONTAINING PROTEIN"/>
    <property type="match status" value="1"/>
</dbReference>
<comment type="caution">
    <text evidence="2">The sequence shown here is derived from an EMBL/GenBank/DDBJ whole genome shotgun (WGS) entry which is preliminary data.</text>
</comment>
<feature type="compositionally biased region" description="Basic and acidic residues" evidence="1">
    <location>
        <begin position="83"/>
        <end position="102"/>
    </location>
</feature>
<feature type="compositionally biased region" description="Polar residues" evidence="1">
    <location>
        <begin position="136"/>
        <end position="145"/>
    </location>
</feature>